<feature type="compositionally biased region" description="Polar residues" evidence="1">
    <location>
        <begin position="48"/>
        <end position="59"/>
    </location>
</feature>
<feature type="compositionally biased region" description="Polar residues" evidence="1">
    <location>
        <begin position="148"/>
        <end position="159"/>
    </location>
</feature>
<feature type="compositionally biased region" description="Basic and acidic residues" evidence="1">
    <location>
        <begin position="120"/>
        <end position="144"/>
    </location>
</feature>
<organism evidence="2">
    <name type="scientific">Phytophthora nicotianae</name>
    <name type="common">Potato buckeye rot agent</name>
    <name type="synonym">Phytophthora parasitica</name>
    <dbReference type="NCBI Taxonomy" id="4792"/>
    <lineage>
        <taxon>Eukaryota</taxon>
        <taxon>Sar</taxon>
        <taxon>Stramenopiles</taxon>
        <taxon>Oomycota</taxon>
        <taxon>Peronosporomycetes</taxon>
        <taxon>Peronosporales</taxon>
        <taxon>Peronosporaceae</taxon>
        <taxon>Phytophthora</taxon>
    </lineage>
</organism>
<dbReference type="Proteomes" id="UP000053864">
    <property type="component" value="Unassembled WGS sequence"/>
</dbReference>
<name>W2IHQ6_PHYNI</name>
<dbReference type="AlphaFoldDB" id="W2IHQ6"/>
<sequence length="159" mass="17590">MALFVEDSDMSVVEAALSFLDEFDLDVLSPAFESTSHAAQKLAISTKRVASSDTSPSEVKTNDATKRSGMIPERKKVLHAVGVYGNSNRVRNNPRIEILYLKEQLEKLLIDLEVLKKQKEGDVTRTRAARATRDEHPDHDDGVGEHSGQPTTTTEEGRV</sequence>
<accession>W2IHQ6</accession>
<evidence type="ECO:0000256" key="1">
    <source>
        <dbReference type="SAM" id="MobiDB-lite"/>
    </source>
</evidence>
<proteinExistence type="predicted"/>
<protein>
    <submittedName>
        <fullName evidence="2">Uncharacterized protein</fullName>
    </submittedName>
</protein>
<feature type="region of interest" description="Disordered" evidence="1">
    <location>
        <begin position="120"/>
        <end position="159"/>
    </location>
</feature>
<evidence type="ECO:0000313" key="2">
    <source>
        <dbReference type="EMBL" id="ETL33590.1"/>
    </source>
</evidence>
<reference evidence="2" key="1">
    <citation type="submission" date="2013-11" db="EMBL/GenBank/DDBJ databases">
        <title>The Genome Sequence of Phytophthora parasitica CJ05E6.</title>
        <authorList>
            <consortium name="The Broad Institute Genomics Platform"/>
            <person name="Russ C."/>
            <person name="Tyler B."/>
            <person name="Panabieres F."/>
            <person name="Shan W."/>
            <person name="Tripathy S."/>
            <person name="Grunwald N."/>
            <person name="Machado M."/>
            <person name="Johnson C.S."/>
            <person name="Arredondo F."/>
            <person name="Hong C."/>
            <person name="Coffey M."/>
            <person name="Young S.K."/>
            <person name="Zeng Q."/>
            <person name="Gargeya S."/>
            <person name="Fitzgerald M."/>
            <person name="Abouelleil A."/>
            <person name="Alvarado L."/>
            <person name="Chapman S.B."/>
            <person name="Gainer-Dewar J."/>
            <person name="Goldberg J."/>
            <person name="Griggs A."/>
            <person name="Gujja S."/>
            <person name="Hansen M."/>
            <person name="Howarth C."/>
            <person name="Imamovic A."/>
            <person name="Ireland A."/>
            <person name="Larimer J."/>
            <person name="McCowan C."/>
            <person name="Murphy C."/>
            <person name="Pearson M."/>
            <person name="Poon T.W."/>
            <person name="Priest M."/>
            <person name="Roberts A."/>
            <person name="Saif S."/>
            <person name="Shea T."/>
            <person name="Sykes S."/>
            <person name="Wortman J."/>
            <person name="Nusbaum C."/>
            <person name="Birren B."/>
        </authorList>
    </citation>
    <scope>NUCLEOTIDE SEQUENCE [LARGE SCALE GENOMIC DNA]</scope>
    <source>
        <strain evidence="2">CJ05E6</strain>
    </source>
</reference>
<gene>
    <name evidence="2" type="ORF">L916_13988</name>
</gene>
<feature type="region of interest" description="Disordered" evidence="1">
    <location>
        <begin position="48"/>
        <end position="72"/>
    </location>
</feature>
<dbReference type="EMBL" id="KI674502">
    <property type="protein sequence ID" value="ETL33590.1"/>
    <property type="molecule type" value="Genomic_DNA"/>
</dbReference>